<evidence type="ECO:0000313" key="4">
    <source>
        <dbReference type="Proteomes" id="UP001501352"/>
    </source>
</evidence>
<sequence length="135" mass="14707">MNRWAGLAAGLMLTAGASAPAMAQEPPEGFVWYVLRELNDFGFDIDDPTNRPPLITEAPAGVLVAVDANGDNRTDWLIRWPEAMQVCGTGGCRVTLYRDGRRVRSRVRPSGPVVRYPHRGRRAASRGGAASADMR</sequence>
<protein>
    <recommendedName>
        <fullName evidence="5">VCBS repeat-containing protein</fullName>
    </recommendedName>
</protein>
<proteinExistence type="predicted"/>
<feature type="region of interest" description="Disordered" evidence="1">
    <location>
        <begin position="108"/>
        <end position="135"/>
    </location>
</feature>
<evidence type="ECO:0008006" key="5">
    <source>
        <dbReference type="Google" id="ProtNLM"/>
    </source>
</evidence>
<keyword evidence="2" id="KW-0732">Signal</keyword>
<gene>
    <name evidence="3" type="ORF">GCM10009422_18000</name>
</gene>
<feature type="compositionally biased region" description="Low complexity" evidence="1">
    <location>
        <begin position="125"/>
        <end position="135"/>
    </location>
</feature>
<dbReference type="Proteomes" id="UP001501352">
    <property type="component" value="Unassembled WGS sequence"/>
</dbReference>
<name>A0ABN1GX42_9CAUL</name>
<feature type="signal peptide" evidence="2">
    <location>
        <begin position="1"/>
        <end position="23"/>
    </location>
</feature>
<reference evidence="3 4" key="1">
    <citation type="journal article" date="2019" name="Int. J. Syst. Evol. Microbiol.">
        <title>The Global Catalogue of Microorganisms (GCM) 10K type strain sequencing project: providing services to taxonomists for standard genome sequencing and annotation.</title>
        <authorList>
            <consortium name="The Broad Institute Genomics Platform"/>
            <consortium name="The Broad Institute Genome Sequencing Center for Infectious Disease"/>
            <person name="Wu L."/>
            <person name="Ma J."/>
        </authorList>
    </citation>
    <scope>NUCLEOTIDE SEQUENCE [LARGE SCALE GENOMIC DNA]</scope>
    <source>
        <strain evidence="3 4">JCM 12928</strain>
    </source>
</reference>
<dbReference type="EMBL" id="BAAAGA010000004">
    <property type="protein sequence ID" value="GAA0622404.1"/>
    <property type="molecule type" value="Genomic_DNA"/>
</dbReference>
<organism evidence="3 4">
    <name type="scientific">Brevundimonas kwangchunensis</name>
    <dbReference type="NCBI Taxonomy" id="322163"/>
    <lineage>
        <taxon>Bacteria</taxon>
        <taxon>Pseudomonadati</taxon>
        <taxon>Pseudomonadota</taxon>
        <taxon>Alphaproteobacteria</taxon>
        <taxon>Caulobacterales</taxon>
        <taxon>Caulobacteraceae</taxon>
        <taxon>Brevundimonas</taxon>
    </lineage>
</organism>
<keyword evidence="4" id="KW-1185">Reference proteome</keyword>
<comment type="caution">
    <text evidence="3">The sequence shown here is derived from an EMBL/GenBank/DDBJ whole genome shotgun (WGS) entry which is preliminary data.</text>
</comment>
<feature type="chain" id="PRO_5046214989" description="VCBS repeat-containing protein" evidence="2">
    <location>
        <begin position="24"/>
        <end position="135"/>
    </location>
</feature>
<accession>A0ABN1GX42</accession>
<evidence type="ECO:0000256" key="1">
    <source>
        <dbReference type="SAM" id="MobiDB-lite"/>
    </source>
</evidence>
<evidence type="ECO:0000313" key="3">
    <source>
        <dbReference type="EMBL" id="GAA0622404.1"/>
    </source>
</evidence>
<dbReference type="RefSeq" id="WP_343792891.1">
    <property type="nucleotide sequence ID" value="NZ_BAAAGA010000004.1"/>
</dbReference>
<evidence type="ECO:0000256" key="2">
    <source>
        <dbReference type="SAM" id="SignalP"/>
    </source>
</evidence>